<feature type="compositionally biased region" description="Basic and acidic residues" evidence="1">
    <location>
        <begin position="111"/>
        <end position="120"/>
    </location>
</feature>
<organism evidence="3 4">
    <name type="scientific">Acer saccharum</name>
    <name type="common">Sugar maple</name>
    <dbReference type="NCBI Taxonomy" id="4024"/>
    <lineage>
        <taxon>Eukaryota</taxon>
        <taxon>Viridiplantae</taxon>
        <taxon>Streptophyta</taxon>
        <taxon>Embryophyta</taxon>
        <taxon>Tracheophyta</taxon>
        <taxon>Spermatophyta</taxon>
        <taxon>Magnoliopsida</taxon>
        <taxon>eudicotyledons</taxon>
        <taxon>Gunneridae</taxon>
        <taxon>Pentapetalae</taxon>
        <taxon>rosids</taxon>
        <taxon>malvids</taxon>
        <taxon>Sapindales</taxon>
        <taxon>Sapindaceae</taxon>
        <taxon>Hippocastanoideae</taxon>
        <taxon>Acereae</taxon>
        <taxon>Acer</taxon>
    </lineage>
</organism>
<dbReference type="Pfam" id="PF03732">
    <property type="entry name" value="Retrotrans_gag"/>
    <property type="match status" value="1"/>
</dbReference>
<evidence type="ECO:0000313" key="4">
    <source>
        <dbReference type="Proteomes" id="UP001168877"/>
    </source>
</evidence>
<gene>
    <name evidence="3" type="ORF">LWI29_006897</name>
</gene>
<dbReference type="InterPro" id="IPR005162">
    <property type="entry name" value="Retrotrans_gag_dom"/>
</dbReference>
<feature type="region of interest" description="Disordered" evidence="1">
    <location>
        <begin position="68"/>
        <end position="120"/>
    </location>
</feature>
<reference evidence="3" key="2">
    <citation type="submission" date="2023-06" db="EMBL/GenBank/DDBJ databases">
        <authorList>
            <person name="Swenson N.G."/>
            <person name="Wegrzyn J.L."/>
            <person name="Mcevoy S.L."/>
        </authorList>
    </citation>
    <scope>NUCLEOTIDE SEQUENCE</scope>
    <source>
        <strain evidence="3">NS2018</strain>
        <tissue evidence="3">Leaf</tissue>
    </source>
</reference>
<feature type="domain" description="Retrotransposon gag" evidence="2">
    <location>
        <begin position="167"/>
        <end position="220"/>
    </location>
</feature>
<proteinExistence type="predicted"/>
<dbReference type="EMBL" id="JAUESC010000385">
    <property type="protein sequence ID" value="KAK0578218.1"/>
    <property type="molecule type" value="Genomic_DNA"/>
</dbReference>
<sequence length="222" mass="25207">MARDDIGGNRSTDEDQRMRAIATGVVTAAIIDIHPILDKVPVIEARLEEILQRLETMSTNGNRVIDQRRGGADEITRGPTSLTHNPVNTPQTQNLQHLPMIPTQNPPVIESDDRAPRRTQGDRDYKLNVEIPIFKGTQNVDEFFSWVDEVETGFGVMDCSEDRKLKVVANKLKGSAAAHWKYLKNKRVLDGKPPISTWEKMKSKFMAKFLPPDYKQRLYVQL</sequence>
<dbReference type="Proteomes" id="UP001168877">
    <property type="component" value="Unassembled WGS sequence"/>
</dbReference>
<accession>A0AA39VGZ8</accession>
<evidence type="ECO:0000313" key="3">
    <source>
        <dbReference type="EMBL" id="KAK0578218.1"/>
    </source>
</evidence>
<dbReference type="AlphaFoldDB" id="A0AA39VGZ8"/>
<evidence type="ECO:0000256" key="1">
    <source>
        <dbReference type="SAM" id="MobiDB-lite"/>
    </source>
</evidence>
<name>A0AA39VGZ8_ACESA</name>
<evidence type="ECO:0000259" key="2">
    <source>
        <dbReference type="Pfam" id="PF03732"/>
    </source>
</evidence>
<feature type="compositionally biased region" description="Polar residues" evidence="1">
    <location>
        <begin position="78"/>
        <end position="96"/>
    </location>
</feature>
<keyword evidence="4" id="KW-1185">Reference proteome</keyword>
<protein>
    <recommendedName>
        <fullName evidence="2">Retrotransposon gag domain-containing protein</fullName>
    </recommendedName>
</protein>
<comment type="caution">
    <text evidence="3">The sequence shown here is derived from an EMBL/GenBank/DDBJ whole genome shotgun (WGS) entry which is preliminary data.</text>
</comment>
<reference evidence="3" key="1">
    <citation type="journal article" date="2022" name="Plant J.">
        <title>Strategies of tolerance reflected in two North American maple genomes.</title>
        <authorList>
            <person name="McEvoy S.L."/>
            <person name="Sezen U.U."/>
            <person name="Trouern-Trend A."/>
            <person name="McMahon S.M."/>
            <person name="Schaberg P.G."/>
            <person name="Yang J."/>
            <person name="Wegrzyn J.L."/>
            <person name="Swenson N.G."/>
        </authorList>
    </citation>
    <scope>NUCLEOTIDE SEQUENCE</scope>
    <source>
        <strain evidence="3">NS2018</strain>
    </source>
</reference>